<evidence type="ECO:0000256" key="1">
    <source>
        <dbReference type="ARBA" id="ARBA00011900"/>
    </source>
</evidence>
<evidence type="ECO:0000313" key="9">
    <source>
        <dbReference type="EMBL" id="PQV41784.1"/>
    </source>
</evidence>
<dbReference type="GO" id="GO:0032259">
    <property type="term" value="P:methylation"/>
    <property type="evidence" value="ECO:0007669"/>
    <property type="project" value="UniProtKB-KW"/>
</dbReference>
<dbReference type="PRINTS" id="PR00507">
    <property type="entry name" value="N12N6MTFRASE"/>
</dbReference>
<evidence type="ECO:0000256" key="3">
    <source>
        <dbReference type="ARBA" id="ARBA00022679"/>
    </source>
</evidence>
<feature type="domain" description="N6 adenine-specific DNA methyltransferase N-terminal" evidence="8">
    <location>
        <begin position="10"/>
        <end position="137"/>
    </location>
</feature>
<dbReference type="InterPro" id="IPR002052">
    <property type="entry name" value="DNA_methylase_N6_adenine_CS"/>
</dbReference>
<organism evidence="9 11">
    <name type="scientific">Methanohalophilus euhalobius</name>
    <dbReference type="NCBI Taxonomy" id="51203"/>
    <lineage>
        <taxon>Archaea</taxon>
        <taxon>Methanobacteriati</taxon>
        <taxon>Methanobacteriota</taxon>
        <taxon>Stenosarchaea group</taxon>
        <taxon>Methanomicrobia</taxon>
        <taxon>Methanosarcinales</taxon>
        <taxon>Methanosarcinaceae</taxon>
        <taxon>Methanohalophilus</taxon>
    </lineage>
</organism>
<keyword evidence="3 10" id="KW-0808">Transferase</keyword>
<evidence type="ECO:0000313" key="11">
    <source>
        <dbReference type="Proteomes" id="UP000251060"/>
    </source>
</evidence>
<dbReference type="EC" id="2.1.1.72" evidence="1"/>
<reference evidence="9 11" key="1">
    <citation type="submission" date="2018-02" db="EMBL/GenBank/DDBJ databases">
        <title>Subsurface microbial communities from deep shales in Ohio and West Virginia, USA.</title>
        <authorList>
            <person name="Wrighton K."/>
        </authorList>
    </citation>
    <scope>NUCLEOTIDE SEQUENCE [LARGE SCALE GENOMIC DNA]</scope>
    <source>
        <strain evidence="9 11">DSM 10369</strain>
    </source>
</reference>
<dbReference type="AlphaFoldDB" id="A0A314ZTQ9"/>
<keyword evidence="2 10" id="KW-0489">Methyltransferase</keyword>
<name>A0A314ZTQ9_9EURY</name>
<dbReference type="RefSeq" id="WP_105461055.1">
    <property type="nucleotide sequence ID" value="NZ_PVBU01000019.1"/>
</dbReference>
<dbReference type="PANTHER" id="PTHR42933:SF3">
    <property type="entry name" value="TYPE I RESTRICTION ENZYME MJAVIII METHYLASE SUBUNIT"/>
    <property type="match status" value="1"/>
</dbReference>
<proteinExistence type="predicted"/>
<evidence type="ECO:0000313" key="10">
    <source>
        <dbReference type="EMBL" id="RNI11379.1"/>
    </source>
</evidence>
<dbReference type="InterPro" id="IPR029063">
    <property type="entry name" value="SAM-dependent_MTases_sf"/>
</dbReference>
<dbReference type="PROSITE" id="PS00092">
    <property type="entry name" value="N6_MTASE"/>
    <property type="match status" value="1"/>
</dbReference>
<gene>
    <name evidence="9" type="ORF">B0H22_1192</name>
    <name evidence="10" type="ORF">EDD83_02905</name>
</gene>
<dbReference type="Pfam" id="PF12161">
    <property type="entry name" value="HsdM_N"/>
    <property type="match status" value="1"/>
</dbReference>
<dbReference type="Gene3D" id="3.40.50.150">
    <property type="entry name" value="Vaccinia Virus protein VP39"/>
    <property type="match status" value="1"/>
</dbReference>
<protein>
    <recommendedName>
        <fullName evidence="1">site-specific DNA-methyltransferase (adenine-specific)</fullName>
        <ecNumber evidence="1">2.1.1.72</ecNumber>
    </recommendedName>
</protein>
<keyword evidence="5" id="KW-0680">Restriction system</keyword>
<evidence type="ECO:0000259" key="7">
    <source>
        <dbReference type="Pfam" id="PF02384"/>
    </source>
</evidence>
<dbReference type="EMBL" id="RJJF01000008">
    <property type="protein sequence ID" value="RNI11379.1"/>
    <property type="molecule type" value="Genomic_DNA"/>
</dbReference>
<dbReference type="GO" id="GO:0003677">
    <property type="term" value="F:DNA binding"/>
    <property type="evidence" value="ECO:0007669"/>
    <property type="project" value="InterPro"/>
</dbReference>
<accession>A0A314ZTQ9</accession>
<comment type="caution">
    <text evidence="9">The sequence shown here is derived from an EMBL/GenBank/DDBJ whole genome shotgun (WGS) entry which is preliminary data.</text>
</comment>
<keyword evidence="4" id="KW-0949">S-adenosyl-L-methionine</keyword>
<feature type="domain" description="DNA methylase adenine-specific" evidence="7">
    <location>
        <begin position="149"/>
        <end position="455"/>
    </location>
</feature>
<dbReference type="GO" id="GO:0009007">
    <property type="term" value="F:site-specific DNA-methyltransferase (adenine-specific) activity"/>
    <property type="evidence" value="ECO:0007669"/>
    <property type="project" value="UniProtKB-EC"/>
</dbReference>
<evidence type="ECO:0000256" key="5">
    <source>
        <dbReference type="ARBA" id="ARBA00022747"/>
    </source>
</evidence>
<dbReference type="InterPro" id="IPR003356">
    <property type="entry name" value="DNA_methylase_A-5"/>
</dbReference>
<dbReference type="Proteomes" id="UP000251060">
    <property type="component" value="Unassembled WGS sequence"/>
</dbReference>
<dbReference type="GO" id="GO:0009307">
    <property type="term" value="P:DNA restriction-modification system"/>
    <property type="evidence" value="ECO:0007669"/>
    <property type="project" value="UniProtKB-KW"/>
</dbReference>
<dbReference type="Pfam" id="PF02384">
    <property type="entry name" value="N6_Mtase"/>
    <property type="match status" value="1"/>
</dbReference>
<dbReference type="GO" id="GO:0008170">
    <property type="term" value="F:N-methyltransferase activity"/>
    <property type="evidence" value="ECO:0007669"/>
    <property type="project" value="InterPro"/>
</dbReference>
<dbReference type="InterPro" id="IPR038333">
    <property type="entry name" value="T1MK-like_N_sf"/>
</dbReference>
<reference evidence="10 12" key="2">
    <citation type="submission" date="2018-10" db="EMBL/GenBank/DDBJ databases">
        <title>Cultivation of a novel Methanohalophilus strain from Kebrit Deep of the Red Sea and a genomic comparison of members of the genus Methanohalophilus.</title>
        <authorList>
            <person name="Guan Y."/>
            <person name="Ngugi D.K."/>
            <person name="Stingl U."/>
        </authorList>
    </citation>
    <scope>NUCLEOTIDE SEQUENCE [LARGE SCALE GENOMIC DNA]</scope>
    <source>
        <strain evidence="10 12">DSM 10369</strain>
    </source>
</reference>
<evidence type="ECO:0000259" key="8">
    <source>
        <dbReference type="Pfam" id="PF12161"/>
    </source>
</evidence>
<dbReference type="EMBL" id="PVBU01000019">
    <property type="protein sequence ID" value="PQV41784.1"/>
    <property type="molecule type" value="Genomic_DNA"/>
</dbReference>
<evidence type="ECO:0000256" key="2">
    <source>
        <dbReference type="ARBA" id="ARBA00022603"/>
    </source>
</evidence>
<evidence type="ECO:0000256" key="4">
    <source>
        <dbReference type="ARBA" id="ARBA00022691"/>
    </source>
</evidence>
<dbReference type="Proteomes" id="UP000273978">
    <property type="component" value="Unassembled WGS sequence"/>
</dbReference>
<evidence type="ECO:0000313" key="12">
    <source>
        <dbReference type="Proteomes" id="UP000273978"/>
    </source>
</evidence>
<dbReference type="InterPro" id="IPR051537">
    <property type="entry name" value="DNA_Adenine_Mtase"/>
</dbReference>
<dbReference type="InterPro" id="IPR022749">
    <property type="entry name" value="D12N6_MeTrfase_N"/>
</dbReference>
<sequence>MSEPISQQQLEQYLWGAATLLRGVIDPGEYKSIIFPLMFFKRISDVYDEEYQQALEESGGDQEYAEFAENHRFQVPAGAHWNDVRNVSINVGKAIKTAMDDIEKANPDKLTGIFGDANWTNKNRLSDNILIDLIEHFSTVNLSITNVPQDEFGTGYEYLIRKFADDSGHTAAEFYTNRTVVKLMSLIVDPKTGESIYDPTCGSGGMLLNAALLAKEKGHEYRNIKLYGQEINIITSAIARMNMFLHGFEDFYVIRGDTLSNPAFVENDRVKQFDIVLANPPYSINKWNRDAWKHDPWNRNIYGTPPQGCADYAFFQHIIASMKEDTGRCAILYPHGVLFRDAEKSMRQKLVESDVVDCVIGLGKNLFYNSVMESCIVVCSKNKPEERKGKVLFVNGFEEVIEEKQMSFLSDENIKKLYDLYKRYEDIHRLSHVATIEEIRDKDFSLNVPMYVQKYDLGEIEEPIEDLISQWEKSSNEVKHHTDELFSTLKEVI</sequence>
<dbReference type="Gene3D" id="1.20.1260.30">
    <property type="match status" value="1"/>
</dbReference>
<dbReference type="PANTHER" id="PTHR42933">
    <property type="entry name" value="SLR6095 PROTEIN"/>
    <property type="match status" value="1"/>
</dbReference>
<evidence type="ECO:0000256" key="6">
    <source>
        <dbReference type="ARBA" id="ARBA00047942"/>
    </source>
</evidence>
<dbReference type="SUPFAM" id="SSF53335">
    <property type="entry name" value="S-adenosyl-L-methionine-dependent methyltransferases"/>
    <property type="match status" value="1"/>
</dbReference>
<comment type="catalytic activity">
    <reaction evidence="6">
        <text>a 2'-deoxyadenosine in DNA + S-adenosyl-L-methionine = an N(6)-methyl-2'-deoxyadenosine in DNA + S-adenosyl-L-homocysteine + H(+)</text>
        <dbReference type="Rhea" id="RHEA:15197"/>
        <dbReference type="Rhea" id="RHEA-COMP:12418"/>
        <dbReference type="Rhea" id="RHEA-COMP:12419"/>
        <dbReference type="ChEBI" id="CHEBI:15378"/>
        <dbReference type="ChEBI" id="CHEBI:57856"/>
        <dbReference type="ChEBI" id="CHEBI:59789"/>
        <dbReference type="ChEBI" id="CHEBI:90615"/>
        <dbReference type="ChEBI" id="CHEBI:90616"/>
        <dbReference type="EC" id="2.1.1.72"/>
    </reaction>
</comment>